<feature type="region of interest" description="Disordered" evidence="1">
    <location>
        <begin position="9"/>
        <end position="59"/>
    </location>
</feature>
<dbReference type="AlphaFoldDB" id="A0A8J5S8G7"/>
<organism evidence="2 3">
    <name type="scientific">Zizania palustris</name>
    <name type="common">Northern wild rice</name>
    <dbReference type="NCBI Taxonomy" id="103762"/>
    <lineage>
        <taxon>Eukaryota</taxon>
        <taxon>Viridiplantae</taxon>
        <taxon>Streptophyta</taxon>
        <taxon>Embryophyta</taxon>
        <taxon>Tracheophyta</taxon>
        <taxon>Spermatophyta</taxon>
        <taxon>Magnoliopsida</taxon>
        <taxon>Liliopsida</taxon>
        <taxon>Poales</taxon>
        <taxon>Poaceae</taxon>
        <taxon>BOP clade</taxon>
        <taxon>Oryzoideae</taxon>
        <taxon>Oryzeae</taxon>
        <taxon>Zizaniinae</taxon>
        <taxon>Zizania</taxon>
    </lineage>
</organism>
<comment type="caution">
    <text evidence="2">The sequence shown here is derived from an EMBL/GenBank/DDBJ whole genome shotgun (WGS) entry which is preliminary data.</text>
</comment>
<gene>
    <name evidence="2" type="ORF">GUJ93_ZPchr0005g16186</name>
</gene>
<keyword evidence="3" id="KW-1185">Reference proteome</keyword>
<sequence length="99" mass="10741">MIWEWLEVDTSSSPATQAGGREVASARGGWRLQLRREGGRDSVNLPHHKSGSAIRPSVPTPSPVSLSLPAFLGVPPLAATCNLLRDHQWPFAFNSISRV</sequence>
<evidence type="ECO:0000313" key="3">
    <source>
        <dbReference type="Proteomes" id="UP000729402"/>
    </source>
</evidence>
<evidence type="ECO:0000256" key="1">
    <source>
        <dbReference type="SAM" id="MobiDB-lite"/>
    </source>
</evidence>
<reference evidence="2" key="2">
    <citation type="submission" date="2021-02" db="EMBL/GenBank/DDBJ databases">
        <authorList>
            <person name="Kimball J.A."/>
            <person name="Haas M.W."/>
            <person name="Macchietto M."/>
            <person name="Kono T."/>
            <person name="Duquette J."/>
            <person name="Shao M."/>
        </authorList>
    </citation>
    <scope>NUCLEOTIDE SEQUENCE</scope>
    <source>
        <tissue evidence="2">Fresh leaf tissue</tissue>
    </source>
</reference>
<proteinExistence type="predicted"/>
<dbReference type="Proteomes" id="UP000729402">
    <property type="component" value="Unassembled WGS sequence"/>
</dbReference>
<evidence type="ECO:0000313" key="2">
    <source>
        <dbReference type="EMBL" id="KAG8067123.1"/>
    </source>
</evidence>
<protein>
    <submittedName>
        <fullName evidence="2">Uncharacterized protein</fullName>
    </submittedName>
</protein>
<name>A0A8J5S8G7_ZIZPA</name>
<accession>A0A8J5S8G7</accession>
<dbReference type="EMBL" id="JAAALK010000284">
    <property type="protein sequence ID" value="KAG8067123.1"/>
    <property type="molecule type" value="Genomic_DNA"/>
</dbReference>
<reference evidence="2" key="1">
    <citation type="journal article" date="2021" name="bioRxiv">
        <title>Whole Genome Assembly and Annotation of Northern Wild Rice, Zizania palustris L., Supports a Whole Genome Duplication in the Zizania Genus.</title>
        <authorList>
            <person name="Haas M."/>
            <person name="Kono T."/>
            <person name="Macchietto M."/>
            <person name="Millas R."/>
            <person name="McGilp L."/>
            <person name="Shao M."/>
            <person name="Duquette J."/>
            <person name="Hirsch C.N."/>
            <person name="Kimball J."/>
        </authorList>
    </citation>
    <scope>NUCLEOTIDE SEQUENCE</scope>
    <source>
        <tissue evidence="2">Fresh leaf tissue</tissue>
    </source>
</reference>